<dbReference type="EMBL" id="LBVL01000009">
    <property type="protein sequence ID" value="KKQ85168.1"/>
    <property type="molecule type" value="Genomic_DNA"/>
</dbReference>
<keyword evidence="2" id="KW-1133">Transmembrane helix</keyword>
<accession>A0A0G0KZR0</accession>
<keyword evidence="2" id="KW-0812">Transmembrane</keyword>
<sequence length="144" mass="14937">MKNQMIITIIVALVVGSAAFFGGVQYQKKQASGPMQGQFRVPNGGGPQGGFQGRGGNSQGMMSVGGEIISQDDTSITVKMQDGSSKIIILSDDTNINKTSEGSKSDLKTGETVTAFGTTNSDGSITAQNVSIGGREFLRTPEAN</sequence>
<evidence type="ECO:0000256" key="2">
    <source>
        <dbReference type="SAM" id="Phobius"/>
    </source>
</evidence>
<comment type="caution">
    <text evidence="3">The sequence shown here is derived from an EMBL/GenBank/DDBJ whole genome shotgun (WGS) entry which is preliminary data.</text>
</comment>
<gene>
    <name evidence="3" type="ORF">UT08_C0009G0002</name>
</gene>
<keyword evidence="2" id="KW-0472">Membrane</keyword>
<feature type="region of interest" description="Disordered" evidence="1">
    <location>
        <begin position="41"/>
        <end position="64"/>
    </location>
</feature>
<organism evidence="3 4">
    <name type="scientific">Candidatus Woesebacteria bacterium GW2011_GWB1_38_8</name>
    <dbReference type="NCBI Taxonomy" id="1618570"/>
    <lineage>
        <taxon>Bacteria</taxon>
        <taxon>Candidatus Woeseibacteriota</taxon>
    </lineage>
</organism>
<dbReference type="AlphaFoldDB" id="A0A0G0KZR0"/>
<evidence type="ECO:0008006" key="5">
    <source>
        <dbReference type="Google" id="ProtNLM"/>
    </source>
</evidence>
<dbReference type="STRING" id="1618570.UT08_C0009G0002"/>
<protein>
    <recommendedName>
        <fullName evidence="5">DUF5666 domain-containing protein</fullName>
    </recommendedName>
</protein>
<feature type="compositionally biased region" description="Gly residues" evidence="1">
    <location>
        <begin position="43"/>
        <end position="58"/>
    </location>
</feature>
<name>A0A0G0KZR0_9BACT</name>
<proteinExistence type="predicted"/>
<evidence type="ECO:0000313" key="3">
    <source>
        <dbReference type="EMBL" id="KKQ85168.1"/>
    </source>
</evidence>
<evidence type="ECO:0000313" key="4">
    <source>
        <dbReference type="Proteomes" id="UP000034081"/>
    </source>
</evidence>
<reference evidence="3 4" key="1">
    <citation type="journal article" date="2015" name="Nature">
        <title>rRNA introns, odd ribosomes, and small enigmatic genomes across a large radiation of phyla.</title>
        <authorList>
            <person name="Brown C.T."/>
            <person name="Hug L.A."/>
            <person name="Thomas B.C."/>
            <person name="Sharon I."/>
            <person name="Castelle C.J."/>
            <person name="Singh A."/>
            <person name="Wilkins M.J."/>
            <person name="Williams K.H."/>
            <person name="Banfield J.F."/>
        </authorList>
    </citation>
    <scope>NUCLEOTIDE SEQUENCE [LARGE SCALE GENOMIC DNA]</scope>
</reference>
<feature type="transmembrane region" description="Helical" evidence="2">
    <location>
        <begin position="6"/>
        <end position="26"/>
    </location>
</feature>
<dbReference type="Proteomes" id="UP000034081">
    <property type="component" value="Unassembled WGS sequence"/>
</dbReference>
<evidence type="ECO:0000256" key="1">
    <source>
        <dbReference type="SAM" id="MobiDB-lite"/>
    </source>
</evidence>